<accession>A0A2M6IV92</accession>
<dbReference type="AlphaFoldDB" id="A0A2M6IV92"/>
<dbReference type="EMBL" id="PCVM01000014">
    <property type="protein sequence ID" value="PIQ73770.1"/>
    <property type="molecule type" value="Genomic_DNA"/>
</dbReference>
<evidence type="ECO:0000313" key="3">
    <source>
        <dbReference type="Proteomes" id="UP000231056"/>
    </source>
</evidence>
<protein>
    <recommendedName>
        <fullName evidence="4">ABC transporter substrate-binding protein</fullName>
    </recommendedName>
</protein>
<dbReference type="PANTHER" id="PTHR43649">
    <property type="entry name" value="ARABINOSE-BINDING PROTEIN-RELATED"/>
    <property type="match status" value="1"/>
</dbReference>
<name>A0A2M6IV92_9BACT</name>
<dbReference type="Proteomes" id="UP000231056">
    <property type="component" value="Unassembled WGS sequence"/>
</dbReference>
<evidence type="ECO:0008006" key="4">
    <source>
        <dbReference type="Google" id="ProtNLM"/>
    </source>
</evidence>
<dbReference type="Pfam" id="PF13416">
    <property type="entry name" value="SBP_bac_8"/>
    <property type="match status" value="1"/>
</dbReference>
<keyword evidence="1" id="KW-1133">Transmembrane helix</keyword>
<keyword evidence="1" id="KW-0472">Membrane</keyword>
<dbReference type="InterPro" id="IPR050490">
    <property type="entry name" value="Bact_solute-bd_prot1"/>
</dbReference>
<dbReference type="InterPro" id="IPR006059">
    <property type="entry name" value="SBP"/>
</dbReference>
<evidence type="ECO:0000256" key="1">
    <source>
        <dbReference type="SAM" id="Phobius"/>
    </source>
</evidence>
<dbReference type="Gene3D" id="3.40.190.10">
    <property type="entry name" value="Periplasmic binding protein-like II"/>
    <property type="match status" value="1"/>
</dbReference>
<feature type="transmembrane region" description="Helical" evidence="1">
    <location>
        <begin position="90"/>
        <end position="110"/>
    </location>
</feature>
<comment type="caution">
    <text evidence="2">The sequence shown here is derived from an EMBL/GenBank/DDBJ whole genome shotgun (WGS) entry which is preliminary data.</text>
</comment>
<proteinExistence type="predicted"/>
<keyword evidence="1" id="KW-0812">Transmembrane</keyword>
<dbReference type="PANTHER" id="PTHR43649:SF12">
    <property type="entry name" value="DIACETYLCHITOBIOSE BINDING PROTEIN DASA"/>
    <property type="match status" value="1"/>
</dbReference>
<dbReference type="SUPFAM" id="SSF53850">
    <property type="entry name" value="Periplasmic binding protein-like II"/>
    <property type="match status" value="1"/>
</dbReference>
<sequence length="529" mass="59424">MPIRVAPVKKIVAENIIKTLIFIDNCERCFILYDRYMDDNQNNDKIQRPVFMKPEEVGDGVENPEEISGSFPADMPENIPIYEHSTNKGIYIIGIVIFFMAVFGGVYWFFLKDMLAAGDNPTSVPVSSSAEPVTLTYWGLWEDVDIFQPVIDKYEKENSNITIEYERMSPEQYLARLVARSKAGNGPDIFRFHNTWLPQIKEIIAPIPEDIYTKDEFEKSFYPIHKKDLSIGEQKFGIPLSIDGLVLIYNKRLLGQAGISEAPTTWVGSENDVFSAVEKLTVKDPTGSIVTSGIAAGTATNVDHFGEIFSVLLLLNGGDFTKLSEPEAVEALELYRKFSEDGFWSEDMSNSTTSFIQEKVAMILAPSWQIINIKLQNPNLEIGVAKIPKGIDDAEVSLASYWVEGVNVFSKSQAESWKFLKYLSEKEQLQLMHEEQSKIRLFGSAFPRRDMAKLLSDHPYLSPVISQAENDIYVSLPVADFTHDEGMNDEILQYLENAISATVNGTDYAAALSTAQQGVTTVMGRYKIE</sequence>
<reference evidence="2 3" key="1">
    <citation type="submission" date="2017-09" db="EMBL/GenBank/DDBJ databases">
        <title>Depth-based differentiation of microbial function through sediment-hosted aquifers and enrichment of novel symbionts in the deep terrestrial subsurface.</title>
        <authorList>
            <person name="Probst A.J."/>
            <person name="Ladd B."/>
            <person name="Jarett J.K."/>
            <person name="Geller-Mcgrath D.E."/>
            <person name="Sieber C.M."/>
            <person name="Emerson J.B."/>
            <person name="Anantharaman K."/>
            <person name="Thomas B.C."/>
            <person name="Malmstrom R."/>
            <person name="Stieglmeier M."/>
            <person name="Klingl A."/>
            <person name="Woyke T."/>
            <person name="Ryan C.M."/>
            <person name="Banfield J.F."/>
        </authorList>
    </citation>
    <scope>NUCLEOTIDE SEQUENCE [LARGE SCALE GENOMIC DNA]</scope>
    <source>
        <strain evidence="2">CG11_big_fil_rev_8_21_14_0_20_36_8</strain>
    </source>
</reference>
<organism evidence="2 3">
    <name type="scientific">Candidatus Roizmanbacteria bacterium CG11_big_fil_rev_8_21_14_0_20_36_8</name>
    <dbReference type="NCBI Taxonomy" id="1974856"/>
    <lineage>
        <taxon>Bacteria</taxon>
        <taxon>Candidatus Roizmaniibacteriota</taxon>
    </lineage>
</organism>
<evidence type="ECO:0000313" key="2">
    <source>
        <dbReference type="EMBL" id="PIQ73770.1"/>
    </source>
</evidence>
<gene>
    <name evidence="2" type="ORF">COV58_00700</name>
</gene>